<dbReference type="EMBL" id="JBGUBD010000002">
    <property type="protein sequence ID" value="MFA9477196.1"/>
    <property type="molecule type" value="Genomic_DNA"/>
</dbReference>
<dbReference type="InterPro" id="IPR009875">
    <property type="entry name" value="PilZ_domain"/>
</dbReference>
<accession>A0ABV4U0R8</accession>
<feature type="domain" description="PilZ" evidence="2">
    <location>
        <begin position="26"/>
        <end position="119"/>
    </location>
</feature>
<feature type="compositionally biased region" description="Basic and acidic residues" evidence="1">
    <location>
        <begin position="8"/>
        <end position="17"/>
    </location>
</feature>
<dbReference type="Proteomes" id="UP001575105">
    <property type="component" value="Unassembled WGS sequence"/>
</dbReference>
<comment type="caution">
    <text evidence="3">The sequence shown here is derived from an EMBL/GenBank/DDBJ whole genome shotgun (WGS) entry which is preliminary data.</text>
</comment>
<evidence type="ECO:0000313" key="4">
    <source>
        <dbReference type="Proteomes" id="UP001575105"/>
    </source>
</evidence>
<dbReference type="Pfam" id="PF07238">
    <property type="entry name" value="PilZ"/>
    <property type="match status" value="1"/>
</dbReference>
<name>A0ABV4U0R8_9BACT</name>
<evidence type="ECO:0000313" key="3">
    <source>
        <dbReference type="EMBL" id="MFA9477196.1"/>
    </source>
</evidence>
<gene>
    <name evidence="3" type="ORF">ACERK3_02695</name>
</gene>
<organism evidence="3 4">
    <name type="scientific">Natronomicrosphaera hydrolytica</name>
    <dbReference type="NCBI Taxonomy" id="3242702"/>
    <lineage>
        <taxon>Bacteria</taxon>
        <taxon>Pseudomonadati</taxon>
        <taxon>Planctomycetota</taxon>
        <taxon>Phycisphaerae</taxon>
        <taxon>Phycisphaerales</taxon>
        <taxon>Phycisphaeraceae</taxon>
        <taxon>Natronomicrosphaera</taxon>
    </lineage>
</organism>
<evidence type="ECO:0000256" key="1">
    <source>
        <dbReference type="SAM" id="MobiDB-lite"/>
    </source>
</evidence>
<dbReference type="RefSeq" id="WP_425344123.1">
    <property type="nucleotide sequence ID" value="NZ_JBGUBD010000002.1"/>
</dbReference>
<proteinExistence type="predicted"/>
<keyword evidence="4" id="KW-1185">Reference proteome</keyword>
<sequence length="126" mass="13582">MTNHSTATRHESLHLAHDTNTSLPLERRRYSRQTVEQRVTAAVTSLGDDSDTDLRICSLLLTDLSPAGAGAMVQEPLPIGAQITVFCPPHGAEPGFDLQGTIVRCQRQSDGKAYSLGIQVLARMAA</sequence>
<reference evidence="3 4" key="1">
    <citation type="submission" date="2024-08" db="EMBL/GenBank/DDBJ databases">
        <title>Whole-genome sequencing of halo(alkali)philic microorganisms from hypersaline lakes.</title>
        <authorList>
            <person name="Sorokin D.Y."/>
            <person name="Merkel A.Y."/>
            <person name="Messina E."/>
            <person name="Yakimov M."/>
        </authorList>
    </citation>
    <scope>NUCLEOTIDE SEQUENCE [LARGE SCALE GENOMIC DNA]</scope>
    <source>
        <strain evidence="3 4">AB-hyl4</strain>
    </source>
</reference>
<protein>
    <submittedName>
        <fullName evidence="3">PilZ domain-containing protein</fullName>
    </submittedName>
</protein>
<feature type="region of interest" description="Disordered" evidence="1">
    <location>
        <begin position="1"/>
        <end position="31"/>
    </location>
</feature>
<evidence type="ECO:0000259" key="2">
    <source>
        <dbReference type="Pfam" id="PF07238"/>
    </source>
</evidence>